<reference evidence="8" key="1">
    <citation type="submission" date="2014-06" db="EMBL/GenBank/DDBJ databases">
        <title>Key roles for freshwater Actinobacteria revealed by deep metagenomic sequencing.</title>
        <authorList>
            <person name="Ghai R."/>
            <person name="Mizuno C.M."/>
            <person name="Picazo A."/>
            <person name="Camacho A."/>
            <person name="Rodriguez-Valera F."/>
        </authorList>
    </citation>
    <scope>NUCLEOTIDE SEQUENCE</scope>
</reference>
<dbReference type="InterPro" id="IPR014026">
    <property type="entry name" value="UDP-Glc/GDP-Man_DH_dimer"/>
</dbReference>
<dbReference type="InterPro" id="IPR036220">
    <property type="entry name" value="UDP-Glc/GDP-Man_DH_C_sf"/>
</dbReference>
<evidence type="ECO:0000256" key="1">
    <source>
        <dbReference type="ARBA" id="ARBA00004701"/>
    </source>
</evidence>
<dbReference type="Gene3D" id="1.20.5.100">
    <property type="entry name" value="Cytochrome c1, transmembrane anchor, C-terminal"/>
    <property type="match status" value="1"/>
</dbReference>
<feature type="domain" description="UDP-glucose/GDP-mannose dehydrogenase C-terminal" evidence="7">
    <location>
        <begin position="322"/>
        <end position="426"/>
    </location>
</feature>
<comment type="caution">
    <text evidence="8">The sequence shown here is derived from an EMBL/GenBank/DDBJ whole genome shotgun (WGS) entry which is preliminary data.</text>
</comment>
<comment type="similarity">
    <text evidence="2">Belongs to the UDP-glucose/GDP-mannose dehydrogenase family.</text>
</comment>
<dbReference type="InterPro" id="IPR017476">
    <property type="entry name" value="UDP-Glc/GDP-Man"/>
</dbReference>
<dbReference type="Pfam" id="PF03720">
    <property type="entry name" value="UDPG_MGDP_dh_C"/>
    <property type="match status" value="1"/>
</dbReference>
<dbReference type="Pfam" id="PF00984">
    <property type="entry name" value="UDPG_MGDP_dh"/>
    <property type="match status" value="1"/>
</dbReference>
<comment type="pathway">
    <text evidence="1">Nucleotide-sugar biosynthesis; UDP-alpha-D-glucuronate biosynthesis; UDP-alpha-D-glucuronate from UDP-alpha-D-glucose: step 1/1.</text>
</comment>
<dbReference type="SUPFAM" id="SSF51735">
    <property type="entry name" value="NAD(P)-binding Rossmann-fold domains"/>
    <property type="match status" value="1"/>
</dbReference>
<dbReference type="GO" id="GO:0051287">
    <property type="term" value="F:NAD binding"/>
    <property type="evidence" value="ECO:0007669"/>
    <property type="project" value="InterPro"/>
</dbReference>
<dbReference type="EC" id="1.1.1.22" evidence="3"/>
<dbReference type="Pfam" id="PF03721">
    <property type="entry name" value="UDPG_MGDP_dh_N"/>
    <property type="match status" value="1"/>
</dbReference>
<dbReference type="InterPro" id="IPR014027">
    <property type="entry name" value="UDP-Glc/GDP-Man_DH_C"/>
</dbReference>
<evidence type="ECO:0000256" key="6">
    <source>
        <dbReference type="ARBA" id="ARBA00047473"/>
    </source>
</evidence>
<organism evidence="8">
    <name type="scientific">freshwater metagenome</name>
    <dbReference type="NCBI Taxonomy" id="449393"/>
    <lineage>
        <taxon>unclassified sequences</taxon>
        <taxon>metagenomes</taxon>
        <taxon>ecological metagenomes</taxon>
    </lineage>
</organism>
<evidence type="ECO:0000259" key="7">
    <source>
        <dbReference type="SMART" id="SM00984"/>
    </source>
</evidence>
<evidence type="ECO:0000256" key="3">
    <source>
        <dbReference type="ARBA" id="ARBA00012954"/>
    </source>
</evidence>
<dbReference type="PANTHER" id="PTHR43750:SF3">
    <property type="entry name" value="UDP-GLUCOSE 6-DEHYDROGENASE TUAD"/>
    <property type="match status" value="1"/>
</dbReference>
<evidence type="ECO:0000256" key="2">
    <source>
        <dbReference type="ARBA" id="ARBA00006601"/>
    </source>
</evidence>
<dbReference type="InterPro" id="IPR001732">
    <property type="entry name" value="UDP-Glc/GDP-Man_DH_N"/>
</dbReference>
<dbReference type="InterPro" id="IPR036291">
    <property type="entry name" value="NAD(P)-bd_dom_sf"/>
</dbReference>
<dbReference type="GO" id="GO:0003979">
    <property type="term" value="F:UDP-glucose 6-dehydrogenase activity"/>
    <property type="evidence" value="ECO:0007669"/>
    <property type="project" value="UniProtKB-EC"/>
</dbReference>
<evidence type="ECO:0000313" key="8">
    <source>
        <dbReference type="EMBL" id="KGA15504.1"/>
    </source>
</evidence>
<dbReference type="Gene3D" id="3.40.50.720">
    <property type="entry name" value="NAD(P)-binding Rossmann-like Domain"/>
    <property type="match status" value="2"/>
</dbReference>
<dbReference type="EMBL" id="JNSL01000111">
    <property type="protein sequence ID" value="KGA15504.1"/>
    <property type="molecule type" value="Genomic_DNA"/>
</dbReference>
<keyword evidence="4" id="KW-0560">Oxidoreductase</keyword>
<keyword evidence="5" id="KW-0520">NAD</keyword>
<gene>
    <name evidence="8" type="ORF">GM51_14705</name>
</gene>
<protein>
    <recommendedName>
        <fullName evidence="3">UDP-glucose 6-dehydrogenase</fullName>
        <ecNumber evidence="3">1.1.1.22</ecNumber>
    </recommendedName>
</protein>
<proteinExistence type="inferred from homology"/>
<dbReference type="InterPro" id="IPR008927">
    <property type="entry name" value="6-PGluconate_DH-like_C_sf"/>
</dbReference>
<dbReference type="SUPFAM" id="SSF52413">
    <property type="entry name" value="UDP-glucose/GDP-mannose dehydrogenase C-terminal domain"/>
    <property type="match status" value="1"/>
</dbReference>
<dbReference type="PANTHER" id="PTHR43750">
    <property type="entry name" value="UDP-GLUCOSE 6-DEHYDROGENASE TUAD"/>
    <property type="match status" value="1"/>
</dbReference>
<comment type="catalytic activity">
    <reaction evidence="6">
        <text>UDP-alpha-D-glucose + 2 NAD(+) + H2O = UDP-alpha-D-glucuronate + 2 NADH + 3 H(+)</text>
        <dbReference type="Rhea" id="RHEA:23596"/>
        <dbReference type="ChEBI" id="CHEBI:15377"/>
        <dbReference type="ChEBI" id="CHEBI:15378"/>
        <dbReference type="ChEBI" id="CHEBI:57540"/>
        <dbReference type="ChEBI" id="CHEBI:57945"/>
        <dbReference type="ChEBI" id="CHEBI:58052"/>
        <dbReference type="ChEBI" id="CHEBI:58885"/>
        <dbReference type="EC" id="1.1.1.22"/>
    </reaction>
</comment>
<sequence>MTPMNVAVFGAGYVGLVSAAGLAAIGHNVVCVDIDREKIGSLNNGQIPFFEPGLSELVTQCIADLRLTFTDSLPDAVAHGDVLIIGVGTPPLSSGAADTSQVLAAAHAIGVNLQRFATVVVKSTVPVGTSIQVVHAVQAGIEQSGSRVQFAVASNPEFLKEGDAVRDFMQPDRIVVGASDERAITMLTQLYEPLCTHENALMVMNEQSSELCKYASNAMLATRISFMNEMAKLSDAVGADISQITRVMAADARIGSKYLNAGAGFGGSCFPKDLRAIVAMGNELGCDLDVIRSVIAVNDSQQEVVISKARQLVGSLKGKRCAVWGLSFKPETDDIREAPAVALIHALLAEGATVCAHDPLVKWLPMYSSLPPEIFTITDSPNEATFESDVLFLMTEWSDYAAIDPLKLANEMREANVVDGRNLWRSVDFSQTSVNYVGIGRHSNEIFKEVEQLKKLVS</sequence>
<evidence type="ECO:0000256" key="4">
    <source>
        <dbReference type="ARBA" id="ARBA00023002"/>
    </source>
</evidence>
<evidence type="ECO:0000256" key="5">
    <source>
        <dbReference type="ARBA" id="ARBA00023027"/>
    </source>
</evidence>
<dbReference type="SMART" id="SM00984">
    <property type="entry name" value="UDPG_MGDP_dh_C"/>
    <property type="match status" value="1"/>
</dbReference>
<dbReference type="NCBIfam" id="TIGR03026">
    <property type="entry name" value="NDP-sugDHase"/>
    <property type="match status" value="1"/>
</dbReference>
<name>A0A094Q0G8_9ZZZZ</name>
<dbReference type="PIRSF" id="PIRSF500134">
    <property type="entry name" value="UDPglc_DH_bac"/>
    <property type="match status" value="1"/>
</dbReference>
<dbReference type="SUPFAM" id="SSF48179">
    <property type="entry name" value="6-phosphogluconate dehydrogenase C-terminal domain-like"/>
    <property type="match status" value="1"/>
</dbReference>
<dbReference type="GO" id="GO:0006065">
    <property type="term" value="P:UDP-glucuronate biosynthetic process"/>
    <property type="evidence" value="ECO:0007669"/>
    <property type="project" value="UniProtKB-UniPathway"/>
</dbReference>
<dbReference type="UniPathway" id="UPA00038">
    <property type="reaction ID" value="UER00491"/>
</dbReference>
<accession>A0A094Q0G8</accession>
<dbReference type="InterPro" id="IPR028357">
    <property type="entry name" value="UDPglc_DH_bac"/>
</dbReference>
<dbReference type="PIRSF" id="PIRSF000124">
    <property type="entry name" value="UDPglc_GDPman_dh"/>
    <property type="match status" value="1"/>
</dbReference>
<dbReference type="GO" id="GO:0000271">
    <property type="term" value="P:polysaccharide biosynthetic process"/>
    <property type="evidence" value="ECO:0007669"/>
    <property type="project" value="InterPro"/>
</dbReference>
<dbReference type="AlphaFoldDB" id="A0A094Q0G8"/>